<dbReference type="InterPro" id="IPR035669">
    <property type="entry name" value="SGNH_plant_lipase-like"/>
</dbReference>
<dbReference type="EMBL" id="GL377648">
    <property type="protein sequence ID" value="EFJ11272.1"/>
    <property type="molecule type" value="Genomic_DNA"/>
</dbReference>
<dbReference type="AlphaFoldDB" id="D8SWC6"/>
<sequence>MALATLLLIVLVRNPFIVALAAAAPAFFVFGDSSVDTGNNNFISTLIKANSLPYGMNFDPPGATGRFSNGKLVSDYIAEFLDLPYPVNFLDPGVSPWNLLKGVNFAAAGAGLLDSTGFSRGVRSFTKQIKEFQKVVKVLESLAGKSSTLDLLSRSIFLISFAGNDLAANYQLNPFRQMFYNLTQFESLLINQMSRSIQTLHAYGAQKFIIADIPPLGCTPVELILHGACKGRCVASVNEQIRSFNSKTSVFFSKLRAVLRDCDFLHLKSYTIVQRILENPSTHGLRHASRACCGNGGHYNALGPCNWFISSVCEDPDLYAFWDMVHPTQALYKLVANEVIFGSPNSIYPFNLAHLVSNMPQ</sequence>
<comment type="similarity">
    <text evidence="1">Belongs to the 'GDSL' lipolytic enzyme family.</text>
</comment>
<dbReference type="PANTHER" id="PTHR45648:SF5">
    <property type="entry name" value="OS04G0577300 PROTEIN"/>
    <property type="match status" value="1"/>
</dbReference>
<keyword evidence="2" id="KW-0378">Hydrolase</keyword>
<dbReference type="KEGG" id="smo:SELMODRAFT_126498"/>
<dbReference type="Gramene" id="EFJ11272">
    <property type="protein sequence ID" value="EFJ11272"/>
    <property type="gene ID" value="SELMODRAFT_126498"/>
</dbReference>
<evidence type="ECO:0000256" key="3">
    <source>
        <dbReference type="SAM" id="SignalP"/>
    </source>
</evidence>
<dbReference type="InterPro" id="IPR051058">
    <property type="entry name" value="GDSL_Est/Lipase"/>
</dbReference>
<proteinExistence type="inferred from homology"/>
<accession>D8SWC6</accession>
<dbReference type="CDD" id="cd01837">
    <property type="entry name" value="SGNH_plant_lipase_like"/>
    <property type="match status" value="1"/>
</dbReference>
<keyword evidence="3" id="KW-0732">Signal</keyword>
<dbReference type="GO" id="GO:0016788">
    <property type="term" value="F:hydrolase activity, acting on ester bonds"/>
    <property type="evidence" value="ECO:0007669"/>
    <property type="project" value="InterPro"/>
</dbReference>
<gene>
    <name evidence="4" type="ORF">SELMODRAFT_126498</name>
</gene>
<evidence type="ECO:0000313" key="4">
    <source>
        <dbReference type="EMBL" id="EFJ11272.1"/>
    </source>
</evidence>
<dbReference type="InterPro" id="IPR001087">
    <property type="entry name" value="GDSL"/>
</dbReference>
<dbReference type="Pfam" id="PF00657">
    <property type="entry name" value="Lipase_GDSL"/>
    <property type="match status" value="1"/>
</dbReference>
<dbReference type="PANTHER" id="PTHR45648">
    <property type="entry name" value="GDSL LIPASE/ACYLHYDROLASE FAMILY PROTEIN (AFU_ORTHOLOGUE AFUA_4G14700)"/>
    <property type="match status" value="1"/>
</dbReference>
<evidence type="ECO:0000313" key="5">
    <source>
        <dbReference type="Proteomes" id="UP000001514"/>
    </source>
</evidence>
<dbReference type="HOGENOM" id="CLU_015101_0_0_1"/>
<evidence type="ECO:0000256" key="1">
    <source>
        <dbReference type="ARBA" id="ARBA00008668"/>
    </source>
</evidence>
<reference evidence="4 5" key="1">
    <citation type="journal article" date="2011" name="Science">
        <title>The Selaginella genome identifies genetic changes associated with the evolution of vascular plants.</title>
        <authorList>
            <person name="Banks J.A."/>
            <person name="Nishiyama T."/>
            <person name="Hasebe M."/>
            <person name="Bowman J.L."/>
            <person name="Gribskov M."/>
            <person name="dePamphilis C."/>
            <person name="Albert V.A."/>
            <person name="Aono N."/>
            <person name="Aoyama T."/>
            <person name="Ambrose B.A."/>
            <person name="Ashton N.W."/>
            <person name="Axtell M.J."/>
            <person name="Barker E."/>
            <person name="Barker M.S."/>
            <person name="Bennetzen J.L."/>
            <person name="Bonawitz N.D."/>
            <person name="Chapple C."/>
            <person name="Cheng C."/>
            <person name="Correa L.G."/>
            <person name="Dacre M."/>
            <person name="DeBarry J."/>
            <person name="Dreyer I."/>
            <person name="Elias M."/>
            <person name="Engstrom E.M."/>
            <person name="Estelle M."/>
            <person name="Feng L."/>
            <person name="Finet C."/>
            <person name="Floyd S.K."/>
            <person name="Frommer W.B."/>
            <person name="Fujita T."/>
            <person name="Gramzow L."/>
            <person name="Gutensohn M."/>
            <person name="Harholt J."/>
            <person name="Hattori M."/>
            <person name="Heyl A."/>
            <person name="Hirai T."/>
            <person name="Hiwatashi Y."/>
            <person name="Ishikawa M."/>
            <person name="Iwata M."/>
            <person name="Karol K.G."/>
            <person name="Koehler B."/>
            <person name="Kolukisaoglu U."/>
            <person name="Kubo M."/>
            <person name="Kurata T."/>
            <person name="Lalonde S."/>
            <person name="Li K."/>
            <person name="Li Y."/>
            <person name="Litt A."/>
            <person name="Lyons E."/>
            <person name="Manning G."/>
            <person name="Maruyama T."/>
            <person name="Michael T.P."/>
            <person name="Mikami K."/>
            <person name="Miyazaki S."/>
            <person name="Morinaga S."/>
            <person name="Murata T."/>
            <person name="Mueller-Roeber B."/>
            <person name="Nelson D.R."/>
            <person name="Obara M."/>
            <person name="Oguri Y."/>
            <person name="Olmstead R.G."/>
            <person name="Onodera N."/>
            <person name="Petersen B.L."/>
            <person name="Pils B."/>
            <person name="Prigge M."/>
            <person name="Rensing S.A."/>
            <person name="Riano-Pachon D.M."/>
            <person name="Roberts A.W."/>
            <person name="Sato Y."/>
            <person name="Scheller H.V."/>
            <person name="Schulz B."/>
            <person name="Schulz C."/>
            <person name="Shakirov E.V."/>
            <person name="Shibagaki N."/>
            <person name="Shinohara N."/>
            <person name="Shippen D.E."/>
            <person name="Soerensen I."/>
            <person name="Sotooka R."/>
            <person name="Sugimoto N."/>
            <person name="Sugita M."/>
            <person name="Sumikawa N."/>
            <person name="Tanurdzic M."/>
            <person name="Theissen G."/>
            <person name="Ulvskov P."/>
            <person name="Wakazuki S."/>
            <person name="Weng J.K."/>
            <person name="Willats W.W."/>
            <person name="Wipf D."/>
            <person name="Wolf P.G."/>
            <person name="Yang L."/>
            <person name="Zimmer A.D."/>
            <person name="Zhu Q."/>
            <person name="Mitros T."/>
            <person name="Hellsten U."/>
            <person name="Loque D."/>
            <person name="Otillar R."/>
            <person name="Salamov A."/>
            <person name="Schmutz J."/>
            <person name="Shapiro H."/>
            <person name="Lindquist E."/>
            <person name="Lucas S."/>
            <person name="Rokhsar D."/>
            <person name="Grigoriev I.V."/>
        </authorList>
    </citation>
    <scope>NUCLEOTIDE SEQUENCE [LARGE SCALE GENOMIC DNA]</scope>
</reference>
<dbReference type="STRING" id="88036.D8SWC6"/>
<dbReference type="Proteomes" id="UP000001514">
    <property type="component" value="Unassembled WGS sequence"/>
</dbReference>
<keyword evidence="5" id="KW-1185">Reference proteome</keyword>
<protein>
    <submittedName>
        <fullName evidence="4">Uncharacterized protein</fullName>
    </submittedName>
</protein>
<feature type="chain" id="PRO_5003123102" evidence="3">
    <location>
        <begin position="24"/>
        <end position="361"/>
    </location>
</feature>
<dbReference type="Gene3D" id="3.40.50.1110">
    <property type="entry name" value="SGNH hydrolase"/>
    <property type="match status" value="1"/>
</dbReference>
<dbReference type="InterPro" id="IPR036514">
    <property type="entry name" value="SGNH_hydro_sf"/>
</dbReference>
<name>D8SWC6_SELML</name>
<feature type="signal peptide" evidence="3">
    <location>
        <begin position="1"/>
        <end position="23"/>
    </location>
</feature>
<dbReference type="InParanoid" id="D8SWC6"/>
<organism evidence="5">
    <name type="scientific">Selaginella moellendorffii</name>
    <name type="common">Spikemoss</name>
    <dbReference type="NCBI Taxonomy" id="88036"/>
    <lineage>
        <taxon>Eukaryota</taxon>
        <taxon>Viridiplantae</taxon>
        <taxon>Streptophyta</taxon>
        <taxon>Embryophyta</taxon>
        <taxon>Tracheophyta</taxon>
        <taxon>Lycopodiopsida</taxon>
        <taxon>Selaginellales</taxon>
        <taxon>Selaginellaceae</taxon>
        <taxon>Selaginella</taxon>
    </lineage>
</organism>
<dbReference type="OMA" id="PVECDLE"/>
<evidence type="ECO:0000256" key="2">
    <source>
        <dbReference type="ARBA" id="ARBA00022801"/>
    </source>
</evidence>
<dbReference type="SUPFAM" id="SSF52266">
    <property type="entry name" value="SGNH hydrolase"/>
    <property type="match status" value="1"/>
</dbReference>